<evidence type="ECO:0000313" key="3">
    <source>
        <dbReference type="Proteomes" id="UP000282211"/>
    </source>
</evidence>
<evidence type="ECO:0000256" key="1">
    <source>
        <dbReference type="SAM" id="SignalP"/>
    </source>
</evidence>
<dbReference type="InParanoid" id="A0A420WM08"/>
<organism evidence="2 3">
    <name type="scientific">Litorimonas taeanensis</name>
    <dbReference type="NCBI Taxonomy" id="568099"/>
    <lineage>
        <taxon>Bacteria</taxon>
        <taxon>Pseudomonadati</taxon>
        <taxon>Pseudomonadota</taxon>
        <taxon>Alphaproteobacteria</taxon>
        <taxon>Maricaulales</taxon>
        <taxon>Robiginitomaculaceae</taxon>
    </lineage>
</organism>
<proteinExistence type="predicted"/>
<dbReference type="PROSITE" id="PS51257">
    <property type="entry name" value="PROKAR_LIPOPROTEIN"/>
    <property type="match status" value="1"/>
</dbReference>
<dbReference type="EMBL" id="RBII01000001">
    <property type="protein sequence ID" value="RKQ72081.1"/>
    <property type="molecule type" value="Genomic_DNA"/>
</dbReference>
<gene>
    <name evidence="2" type="ORF">DES40_1418</name>
</gene>
<keyword evidence="3" id="KW-1185">Reference proteome</keyword>
<name>A0A420WM08_9PROT</name>
<protein>
    <submittedName>
        <fullName evidence="2">Uncharacterized protein</fullName>
    </submittedName>
</protein>
<accession>A0A420WM08</accession>
<comment type="caution">
    <text evidence="2">The sequence shown here is derived from an EMBL/GenBank/DDBJ whole genome shotgun (WGS) entry which is preliminary data.</text>
</comment>
<feature type="signal peptide" evidence="1">
    <location>
        <begin position="1"/>
        <end position="22"/>
    </location>
</feature>
<feature type="chain" id="PRO_5019154425" evidence="1">
    <location>
        <begin position="23"/>
        <end position="422"/>
    </location>
</feature>
<sequence>MSRLPMKYISISVAMLSLTACQSPQNPTGFFPETPYGAAYGASGYSAVGYHTYSGQPYASYGAQYGAQPGLYSAQGGYPAGQGYYPQGQYAYAANAPYGGSPYAYARPQTVRSQRGINVNYESLNALESPLAFEAGDVTFELRGRIDAPIAYSLEDKGDAQSGFAGNYQVSAQTQLPNRITVGAVYGGTYERDFGSDWDYDDNVAAYAGGSWGTVFGGNVSELVFENTRRRRGVTPVRLAGDGPLGEVDEWSGGYQGRYGPTQVSALVDGKSNYDIGLSYQRPLGHRDYRFTARHNKGEFTAADGFTKLETQGVNAVGDLVYGSTRFDLGVGYERIEDADRWYTSTGISTKSGPWSLSAEGRYGQIEGQEEIAAVLGLRRDIARGLSSTLALDYQDAQVNINGVDYLNTKDTRVIAGLSYGF</sequence>
<dbReference type="AlphaFoldDB" id="A0A420WM08"/>
<keyword evidence="1" id="KW-0732">Signal</keyword>
<reference evidence="2 3" key="1">
    <citation type="submission" date="2018-10" db="EMBL/GenBank/DDBJ databases">
        <title>Genomic Encyclopedia of Type Strains, Phase IV (KMG-IV): sequencing the most valuable type-strain genomes for metagenomic binning, comparative biology and taxonomic classification.</title>
        <authorList>
            <person name="Goeker M."/>
        </authorList>
    </citation>
    <scope>NUCLEOTIDE SEQUENCE [LARGE SCALE GENOMIC DNA]</scope>
    <source>
        <strain evidence="2 3">DSM 22008</strain>
    </source>
</reference>
<evidence type="ECO:0000313" key="2">
    <source>
        <dbReference type="EMBL" id="RKQ72081.1"/>
    </source>
</evidence>
<dbReference type="Proteomes" id="UP000282211">
    <property type="component" value="Unassembled WGS sequence"/>
</dbReference>